<sequence>MPASAFLTRLLALPDVYAGRVAFRHDGADLSYEDTGELLLRLHSALAARDVGPQSTVAVLGGNRPETLLTQIAAQLRGATVLLVAASASTAHRRSALDTAGADLVISDPDELSGGPDVPVTVPPSVRTVFGSGGTTGTPKLIRHGGTYEGMAQIFRPDPAGPNRILQVAPLSHLTGNATALGALLSGDTIVLHEGFDAGAVLRAIETERITRISLTPPRLAAVLDHPALPGTDLSSLRAVFLGASPLPPRRWARALEVFGPIVGQGYGLTEAPMIATITAAEVDGRPERLESVGRIVPGMAAKVVGPDLAELPPGQAGEVLVQGLSLMDGYHAGGDGAAFAGDWLRTGDIGRFDDEGYLYLLDRAGDVIVTGEHGTKVYPAIVEAALATHPGVRQAAVFGVPGPGGEGELVHATVVPVGTPDGPALRAHVRAELGGEHFVPAGVDFAASLPLTPVGKVDKKALRAPFWADCPRGIA</sequence>
<keyword evidence="2 5" id="KW-0436">Ligase</keyword>
<dbReference type="AlphaFoldDB" id="A0A4Q7J6K0"/>
<dbReference type="EMBL" id="SFCC01000008">
    <property type="protein sequence ID" value="RZQ62767.1"/>
    <property type="molecule type" value="Genomic_DNA"/>
</dbReference>
<dbReference type="OrthoDB" id="9803968at2"/>
<evidence type="ECO:0000313" key="5">
    <source>
        <dbReference type="EMBL" id="RZQ62767.1"/>
    </source>
</evidence>
<comment type="similarity">
    <text evidence="1">Belongs to the ATP-dependent AMP-binding enzyme family.</text>
</comment>
<comment type="caution">
    <text evidence="5">The sequence shown here is derived from an EMBL/GenBank/DDBJ whole genome shotgun (WGS) entry which is preliminary data.</text>
</comment>
<feature type="domain" description="AMP-dependent synthetase/ligase" evidence="3">
    <location>
        <begin position="17"/>
        <end position="107"/>
    </location>
</feature>
<accession>A0A4Q7J6K0</accession>
<evidence type="ECO:0000256" key="2">
    <source>
        <dbReference type="ARBA" id="ARBA00022598"/>
    </source>
</evidence>
<reference evidence="5 6" key="1">
    <citation type="submission" date="2019-02" db="EMBL/GenBank/DDBJ databases">
        <title>Draft genome sequence of Amycolatopsis sp. 8-3EHSu isolated from roots of Suaeda maritima.</title>
        <authorList>
            <person name="Duangmal K."/>
            <person name="Chantavorakit T."/>
        </authorList>
    </citation>
    <scope>NUCLEOTIDE SEQUENCE [LARGE SCALE GENOMIC DNA]</scope>
    <source>
        <strain evidence="5 6">8-3EHSu</strain>
    </source>
</reference>
<name>A0A4Q7J6K0_9PSEU</name>
<evidence type="ECO:0000259" key="4">
    <source>
        <dbReference type="Pfam" id="PF13193"/>
    </source>
</evidence>
<dbReference type="PANTHER" id="PTHR24096:SF149">
    <property type="entry name" value="AMP-BINDING DOMAIN-CONTAINING PROTEIN-RELATED"/>
    <property type="match status" value="1"/>
</dbReference>
<dbReference type="InterPro" id="IPR042099">
    <property type="entry name" value="ANL_N_sf"/>
</dbReference>
<dbReference type="PANTHER" id="PTHR24096">
    <property type="entry name" value="LONG-CHAIN-FATTY-ACID--COA LIGASE"/>
    <property type="match status" value="1"/>
</dbReference>
<dbReference type="Gene3D" id="3.30.300.30">
    <property type="match status" value="1"/>
</dbReference>
<dbReference type="InterPro" id="IPR045851">
    <property type="entry name" value="AMP-bd_C_sf"/>
</dbReference>
<proteinExistence type="inferred from homology"/>
<dbReference type="Pfam" id="PF13193">
    <property type="entry name" value="AMP-binding_C"/>
    <property type="match status" value="1"/>
</dbReference>
<dbReference type="RefSeq" id="WP_130476505.1">
    <property type="nucleotide sequence ID" value="NZ_SFCC01000008.1"/>
</dbReference>
<feature type="domain" description="AMP-dependent synthetase/ligase" evidence="3">
    <location>
        <begin position="132"/>
        <end position="332"/>
    </location>
</feature>
<gene>
    <name evidence="5" type="ORF">EWH70_17630</name>
</gene>
<dbReference type="GO" id="GO:0016405">
    <property type="term" value="F:CoA-ligase activity"/>
    <property type="evidence" value="ECO:0007669"/>
    <property type="project" value="TreeGrafter"/>
</dbReference>
<feature type="domain" description="AMP-binding enzyme C-terminal" evidence="4">
    <location>
        <begin position="383"/>
        <end position="457"/>
    </location>
</feature>
<evidence type="ECO:0000256" key="1">
    <source>
        <dbReference type="ARBA" id="ARBA00006432"/>
    </source>
</evidence>
<dbReference type="Gene3D" id="3.40.50.12780">
    <property type="entry name" value="N-terminal domain of ligase-like"/>
    <property type="match status" value="1"/>
</dbReference>
<dbReference type="Proteomes" id="UP000292003">
    <property type="component" value="Unassembled WGS sequence"/>
</dbReference>
<evidence type="ECO:0000313" key="6">
    <source>
        <dbReference type="Proteomes" id="UP000292003"/>
    </source>
</evidence>
<dbReference type="Pfam" id="PF00501">
    <property type="entry name" value="AMP-binding"/>
    <property type="match status" value="2"/>
</dbReference>
<protein>
    <submittedName>
        <fullName evidence="5">Fatty acid--CoA ligase</fullName>
    </submittedName>
</protein>
<keyword evidence="6" id="KW-1185">Reference proteome</keyword>
<organism evidence="5 6">
    <name type="scientific">Amycolatopsis suaedae</name>
    <dbReference type="NCBI Taxonomy" id="2510978"/>
    <lineage>
        <taxon>Bacteria</taxon>
        <taxon>Bacillati</taxon>
        <taxon>Actinomycetota</taxon>
        <taxon>Actinomycetes</taxon>
        <taxon>Pseudonocardiales</taxon>
        <taxon>Pseudonocardiaceae</taxon>
        <taxon>Amycolatopsis</taxon>
    </lineage>
</organism>
<dbReference type="InterPro" id="IPR000873">
    <property type="entry name" value="AMP-dep_synth/lig_dom"/>
</dbReference>
<dbReference type="SUPFAM" id="SSF56801">
    <property type="entry name" value="Acetyl-CoA synthetase-like"/>
    <property type="match status" value="1"/>
</dbReference>
<dbReference type="InterPro" id="IPR025110">
    <property type="entry name" value="AMP-bd_C"/>
</dbReference>
<evidence type="ECO:0000259" key="3">
    <source>
        <dbReference type="Pfam" id="PF00501"/>
    </source>
</evidence>